<proteinExistence type="inferred from homology"/>
<keyword evidence="10" id="KW-1185">Reference proteome</keyword>
<evidence type="ECO:0000259" key="8">
    <source>
        <dbReference type="PROSITE" id="PS50125"/>
    </source>
</evidence>
<name>A0A081BMF8_9BACT</name>
<evidence type="ECO:0000256" key="1">
    <source>
        <dbReference type="ARBA" id="ARBA00004196"/>
    </source>
</evidence>
<keyword evidence="4 7" id="KW-0812">Transmembrane</keyword>
<dbReference type="Gene3D" id="3.30.70.1230">
    <property type="entry name" value="Nucleotide cyclase"/>
    <property type="match status" value="1"/>
</dbReference>
<evidence type="ECO:0000256" key="4">
    <source>
        <dbReference type="ARBA" id="ARBA00022692"/>
    </source>
</evidence>
<dbReference type="InterPro" id="IPR001054">
    <property type="entry name" value="A/G_cyclase"/>
</dbReference>
<evidence type="ECO:0000313" key="9">
    <source>
        <dbReference type="EMBL" id="GAK51574.1"/>
    </source>
</evidence>
<dbReference type="GO" id="GO:0006171">
    <property type="term" value="P:cAMP biosynthetic process"/>
    <property type="evidence" value="ECO:0007669"/>
    <property type="project" value="TreeGrafter"/>
</dbReference>
<dbReference type="CDD" id="cd07302">
    <property type="entry name" value="CHD"/>
    <property type="match status" value="1"/>
</dbReference>
<comment type="similarity">
    <text evidence="2">Belongs to the adenylyl cyclase class-3 family.</text>
</comment>
<dbReference type="SMART" id="SM01080">
    <property type="entry name" value="CHASE2"/>
    <property type="match status" value="1"/>
</dbReference>
<dbReference type="GO" id="GO:0004016">
    <property type="term" value="F:adenylate cyclase activity"/>
    <property type="evidence" value="ECO:0007669"/>
    <property type="project" value="UniProtKB-ARBA"/>
</dbReference>
<evidence type="ECO:0000256" key="3">
    <source>
        <dbReference type="ARBA" id="ARBA00022475"/>
    </source>
</evidence>
<feature type="transmembrane region" description="Helical" evidence="7">
    <location>
        <begin position="351"/>
        <end position="371"/>
    </location>
</feature>
<dbReference type="SMART" id="SM00044">
    <property type="entry name" value="CYCc"/>
    <property type="match status" value="1"/>
</dbReference>
<dbReference type="SUPFAM" id="SSF55073">
    <property type="entry name" value="Nucleotide cyclase"/>
    <property type="match status" value="1"/>
</dbReference>
<dbReference type="Pfam" id="PF05226">
    <property type="entry name" value="CHASE2"/>
    <property type="match status" value="1"/>
</dbReference>
<reference evidence="9" key="1">
    <citation type="journal article" date="2015" name="PeerJ">
        <title>First genomic representation of candidate bacterial phylum KSB3 points to enhanced environmental sensing as a trigger of wastewater bulking.</title>
        <authorList>
            <person name="Sekiguchi Y."/>
            <person name="Ohashi A."/>
            <person name="Parks D.H."/>
            <person name="Yamauchi T."/>
            <person name="Tyson G.W."/>
            <person name="Hugenholtz P."/>
        </authorList>
    </citation>
    <scope>NUCLEOTIDE SEQUENCE [LARGE SCALE GENOMIC DNA]</scope>
</reference>
<evidence type="ECO:0000256" key="7">
    <source>
        <dbReference type="SAM" id="Phobius"/>
    </source>
</evidence>
<dbReference type="EMBL" id="DF820457">
    <property type="protein sequence ID" value="GAK51574.1"/>
    <property type="molecule type" value="Genomic_DNA"/>
</dbReference>
<organism evidence="9">
    <name type="scientific">Candidatus Moduliflexus flocculans</name>
    <dbReference type="NCBI Taxonomy" id="1499966"/>
    <lineage>
        <taxon>Bacteria</taxon>
        <taxon>Candidatus Moduliflexota</taxon>
        <taxon>Candidatus Moduliflexia</taxon>
        <taxon>Candidatus Moduliflexales</taxon>
        <taxon>Candidatus Moduliflexaceae</taxon>
    </lineage>
</organism>
<keyword evidence="6 7" id="KW-0472">Membrane</keyword>
<keyword evidence="5 7" id="KW-1133">Transmembrane helix</keyword>
<dbReference type="Proteomes" id="UP000030700">
    <property type="component" value="Unassembled WGS sequence"/>
</dbReference>
<evidence type="ECO:0000256" key="6">
    <source>
        <dbReference type="ARBA" id="ARBA00023136"/>
    </source>
</evidence>
<gene>
    <name evidence="9" type="ORF">U14_02819</name>
</gene>
<evidence type="ECO:0000256" key="2">
    <source>
        <dbReference type="ARBA" id="ARBA00005381"/>
    </source>
</evidence>
<feature type="domain" description="Guanylate cyclase" evidence="8">
    <location>
        <begin position="466"/>
        <end position="598"/>
    </location>
</feature>
<dbReference type="Pfam" id="PF00211">
    <property type="entry name" value="Guanylate_cyc"/>
    <property type="match status" value="1"/>
</dbReference>
<keyword evidence="3" id="KW-1003">Cell membrane</keyword>
<evidence type="ECO:0000313" key="10">
    <source>
        <dbReference type="Proteomes" id="UP000030700"/>
    </source>
</evidence>
<dbReference type="InterPro" id="IPR050697">
    <property type="entry name" value="Adenylyl/Guanylyl_Cyclase_3/4"/>
</dbReference>
<dbReference type="FunFam" id="3.30.70.1230:FF:000016">
    <property type="entry name" value="Adenylate/guanylate cyclase domain-containing protein"/>
    <property type="match status" value="1"/>
</dbReference>
<dbReference type="PANTHER" id="PTHR43081:SF1">
    <property type="entry name" value="ADENYLATE CYCLASE, TERMINAL-DIFFERENTIATION SPECIFIC"/>
    <property type="match status" value="1"/>
</dbReference>
<dbReference type="PROSITE" id="PS50125">
    <property type="entry name" value="GUANYLATE_CYCLASE_2"/>
    <property type="match status" value="1"/>
</dbReference>
<dbReference type="InterPro" id="IPR029787">
    <property type="entry name" value="Nucleotide_cyclase"/>
</dbReference>
<protein>
    <submittedName>
        <fullName evidence="9">Adenylate/guanylate cyclase with Chase sensor</fullName>
    </submittedName>
</protein>
<dbReference type="InterPro" id="IPR007890">
    <property type="entry name" value="CHASE2"/>
</dbReference>
<accession>A0A081BMF8</accession>
<comment type="subcellular location">
    <subcellularLocation>
        <location evidence="1">Cell envelope</location>
    </subcellularLocation>
</comment>
<feature type="transmembrane region" description="Helical" evidence="7">
    <location>
        <begin position="402"/>
        <end position="424"/>
    </location>
</feature>
<dbReference type="AlphaFoldDB" id="A0A081BMF8"/>
<feature type="transmembrane region" description="Helical" evidence="7">
    <location>
        <begin position="378"/>
        <end position="396"/>
    </location>
</feature>
<dbReference type="STRING" id="1499966.U14_02819"/>
<sequence>MSDVLKKLRRGFFCGLFGGLLALIFWQNGWLETWERVTWDWRVRLLAKPAATTDAIRLILLDQQSLSWAETQIGEAWPWPRQLYAFIIEFCQRSGVKALGFDVLFTEFSTRGVDDDAALGEAIGQFGAFAGALMLGEGSGNVTTWPNDWPAPRFVLDGLDKWLADVNPSPTWIIGKALLPIPDVAKNANTLSNVQQLPDDDGIYRHMPLFGVFDGKIFPSLGIGTYLAASADTTMHIEPGRLIIGQKRIAIDRNGDVILRYRGAAGTHKAYRAQEILEAEARRLEGTAPTERDAEIARDLRGKYVLFGFSAPGLKDLRSTPLSATAAGVEINATVLDNLLASDFLADFPPWLAVTLLCVAVMMCGILAFFLSDPIENVIIGAVFLAFPVFLAFWAYQRGFWMPLAAQEMATTATILAALVVNYATEGRQRRFLKAAFRQYLSPTIIDQLIQHPERLKLGGERREISIFFSDIQGFTSISERLQPEELTAFLNEYLSAMTDIIHEEGGTIDKYEGDAIIAFWNAPVELPDHAVHVVRAALRCQQKLAEMRPALNAKVGRNVFMRVGVNTGFAVVGNMGSHTRFDYTMLGDSVNLASRLEGVNKEFGTYCMISQFTKEKLPPNAFALRELARVAVVGRREPVTVYEPMFLEEHAAWKDVFETFHEGLSAFYDGHLQEAIEIFDRIKELDPAAVAYLKKCEEFLPSPLPADWRGVWVMTSK</sequence>
<feature type="transmembrane region" description="Helical" evidence="7">
    <location>
        <begin position="12"/>
        <end position="30"/>
    </location>
</feature>
<dbReference type="GO" id="GO:0030313">
    <property type="term" value="C:cell envelope"/>
    <property type="evidence" value="ECO:0007669"/>
    <property type="project" value="UniProtKB-SubCell"/>
</dbReference>
<dbReference type="HOGENOM" id="CLU_000445_85_1_0"/>
<evidence type="ECO:0000256" key="5">
    <source>
        <dbReference type="ARBA" id="ARBA00022989"/>
    </source>
</evidence>
<dbReference type="GO" id="GO:0035556">
    <property type="term" value="P:intracellular signal transduction"/>
    <property type="evidence" value="ECO:0007669"/>
    <property type="project" value="InterPro"/>
</dbReference>
<dbReference type="PANTHER" id="PTHR43081">
    <property type="entry name" value="ADENYLATE CYCLASE, TERMINAL-DIFFERENTIATION SPECIFIC-RELATED"/>
    <property type="match status" value="1"/>
</dbReference>